<reference evidence="2" key="2">
    <citation type="submission" date="2025-08" db="UniProtKB">
        <authorList>
            <consortium name="RefSeq"/>
        </authorList>
    </citation>
    <scope>IDENTIFICATION</scope>
    <source>
        <tissue evidence="2">Leaf</tissue>
    </source>
</reference>
<reference evidence="1" key="1">
    <citation type="journal article" date="2014" name="Nat. Commun.">
        <title>The tobacco genome sequence and its comparison with those of tomato and potato.</title>
        <authorList>
            <person name="Sierro N."/>
            <person name="Battey J.N."/>
            <person name="Ouadi S."/>
            <person name="Bakaher N."/>
            <person name="Bovet L."/>
            <person name="Willig A."/>
            <person name="Goepfert S."/>
            <person name="Peitsch M.C."/>
            <person name="Ivanov N.V."/>
        </authorList>
    </citation>
    <scope>NUCLEOTIDE SEQUENCE [LARGE SCALE GENOMIC DNA]</scope>
</reference>
<gene>
    <name evidence="2" type="primary">LOC142180741</name>
</gene>
<keyword evidence="1" id="KW-1185">Reference proteome</keyword>
<protein>
    <submittedName>
        <fullName evidence="2">Uncharacterized protein LOC142180741</fullName>
    </submittedName>
</protein>
<dbReference type="RefSeq" id="XP_075108908.1">
    <property type="nucleotide sequence ID" value="XM_075252807.1"/>
</dbReference>
<dbReference type="Proteomes" id="UP000790787">
    <property type="component" value="Chromosome 5"/>
</dbReference>
<accession>A0AC58UHE0</accession>
<evidence type="ECO:0000313" key="2">
    <source>
        <dbReference type="RefSeq" id="XP_075108908.1"/>
    </source>
</evidence>
<proteinExistence type="predicted"/>
<sequence>MDNLRNKRWMYCDRVSKEYLDGVENFLNHAFFEKQDGGKIACPCTKCMLIHQVNRATTYDHLMVNGIIPSYDTWFCYGESLKGSNNAGENNHSQSTQRGDDIRGMIHDVFAGVTQFMDTDASELGGIEQDLQENIAHPFGNQPHPEVDKFERLMKEANKELYPGCKKFSKLSFLLHLYRTKCMFKWSNEFFNSLLGLLKDVPPEGEKLPSSFYETKKIVEGLGIKYEKIHACPNDCMLFRKEFANKNVNECKVCGASRWKNDARKIPAKVLRYFPLKPRLQRLFMSSETCKAMRWHHDERIKDGVLRHPADSEAWKNFDNKYLEFAGDPHNVRLGLASDEFNLFGTMRIVHKELNELWDVGIETYDASAKEIFQMRAALMWTINDFPAYVTLSGWCTYGRFACPSCNINTQSRRLRHGRKFCYMRHRRFLKLGHKYWNVAKSFDGTKETRLALCPVSGSLMLNQVKDIKFTLGQASEGVNRVMKNTWRKRSIFFDLPYWKSNLVRHNLDVMHIEKNVCDNLIYILLDLGKKSKDNLEARLDLKEMKIRPSLWPQYRASGKTYLPPNFFTMSQKEKELFYEVLQNAKFPDGYASNISRYLGTLKSYVSNRACPEGLIAEAYITNECMAFCSRYLEGGDSRSYCSRKYGNEIGHKTSKEECLFSNSGESFGGVYVFELDEKIRLQAHRHVLFNCESEVVENYKKEDIAETKRTHRKRRLTQHQLDRVHFDTFHEWFKEQAKELEATSNILKDVKVLAQGPSYIAKRFSAFDINNGYRFRTKQSEEFKVTQNSGVMVVSQTESYASTSDNAPKSANITYYGRLNDIVELNYYEEFKVVLFKCDWVDVTKVEELRKMTWGLHLLIEPRDIFNMGEENSVQFESSMQSDAADLALLKNARVMEDEYNDWVRSGVDGIVIDIENDGEANIDGGNDIENECDSK</sequence>
<name>A0AC58UHE0_TOBAC</name>
<organism evidence="1 2">
    <name type="scientific">Nicotiana tabacum</name>
    <name type="common">Common tobacco</name>
    <dbReference type="NCBI Taxonomy" id="4097"/>
    <lineage>
        <taxon>Eukaryota</taxon>
        <taxon>Viridiplantae</taxon>
        <taxon>Streptophyta</taxon>
        <taxon>Embryophyta</taxon>
        <taxon>Tracheophyta</taxon>
        <taxon>Spermatophyta</taxon>
        <taxon>Magnoliopsida</taxon>
        <taxon>eudicotyledons</taxon>
        <taxon>Gunneridae</taxon>
        <taxon>Pentapetalae</taxon>
        <taxon>asterids</taxon>
        <taxon>lamiids</taxon>
        <taxon>Solanales</taxon>
        <taxon>Solanaceae</taxon>
        <taxon>Nicotianoideae</taxon>
        <taxon>Nicotianeae</taxon>
        <taxon>Nicotiana</taxon>
    </lineage>
</organism>
<evidence type="ECO:0000313" key="1">
    <source>
        <dbReference type="Proteomes" id="UP000790787"/>
    </source>
</evidence>